<comment type="caution">
    <text evidence="10">The sequence shown here is derived from an EMBL/GenBank/DDBJ whole genome shotgun (WGS) entry which is preliminary data.</text>
</comment>
<accession>A0A558QZU2</accession>
<organism evidence="10 11">
    <name type="scientific">Alterirhizorhabdus solaris</name>
    <dbReference type="NCBI Taxonomy" id="2529389"/>
    <lineage>
        <taxon>Bacteria</taxon>
        <taxon>Pseudomonadati</taxon>
        <taxon>Pseudomonadota</taxon>
        <taxon>Alphaproteobacteria</taxon>
        <taxon>Sphingomonadales</taxon>
        <taxon>Rhizorhabdaceae</taxon>
        <taxon>Alterirhizorhabdus</taxon>
    </lineage>
</organism>
<evidence type="ECO:0000256" key="7">
    <source>
        <dbReference type="ARBA" id="ARBA00023136"/>
    </source>
</evidence>
<name>A0A558QZU2_9SPHN</name>
<dbReference type="Pfam" id="PF07690">
    <property type="entry name" value="MFS_1"/>
    <property type="match status" value="1"/>
</dbReference>
<evidence type="ECO:0000313" key="11">
    <source>
        <dbReference type="Proteomes" id="UP000318681"/>
    </source>
</evidence>
<dbReference type="PROSITE" id="PS50850">
    <property type="entry name" value="MFS"/>
    <property type="match status" value="1"/>
</dbReference>
<evidence type="ECO:0000259" key="9">
    <source>
        <dbReference type="PROSITE" id="PS50850"/>
    </source>
</evidence>
<dbReference type="SUPFAM" id="SSF103473">
    <property type="entry name" value="MFS general substrate transporter"/>
    <property type="match status" value="1"/>
</dbReference>
<feature type="transmembrane region" description="Helical" evidence="8">
    <location>
        <begin position="177"/>
        <end position="197"/>
    </location>
</feature>
<keyword evidence="7 8" id="KW-0472">Membrane</keyword>
<dbReference type="OrthoDB" id="63984at2"/>
<evidence type="ECO:0000256" key="3">
    <source>
        <dbReference type="ARBA" id="ARBA00022448"/>
    </source>
</evidence>
<feature type="transmembrane region" description="Helical" evidence="8">
    <location>
        <begin position="141"/>
        <end position="165"/>
    </location>
</feature>
<feature type="transmembrane region" description="Helical" evidence="8">
    <location>
        <begin position="109"/>
        <end position="129"/>
    </location>
</feature>
<dbReference type="GO" id="GO:0022857">
    <property type="term" value="F:transmembrane transporter activity"/>
    <property type="evidence" value="ECO:0007669"/>
    <property type="project" value="InterPro"/>
</dbReference>
<dbReference type="CDD" id="cd17324">
    <property type="entry name" value="MFS_NepI_like"/>
    <property type="match status" value="1"/>
</dbReference>
<evidence type="ECO:0000256" key="4">
    <source>
        <dbReference type="ARBA" id="ARBA00022475"/>
    </source>
</evidence>
<feature type="transmembrane region" description="Helical" evidence="8">
    <location>
        <begin position="369"/>
        <end position="388"/>
    </location>
</feature>
<dbReference type="AlphaFoldDB" id="A0A558QZU2"/>
<keyword evidence="11" id="KW-1185">Reference proteome</keyword>
<proteinExistence type="inferred from homology"/>
<dbReference type="Proteomes" id="UP000318681">
    <property type="component" value="Unassembled WGS sequence"/>
</dbReference>
<gene>
    <name evidence="10" type="ORF">FOY91_14185</name>
</gene>
<feature type="transmembrane region" description="Helical" evidence="8">
    <location>
        <begin position="342"/>
        <end position="363"/>
    </location>
</feature>
<dbReference type="InterPro" id="IPR005829">
    <property type="entry name" value="Sugar_transporter_CS"/>
</dbReference>
<evidence type="ECO:0000256" key="6">
    <source>
        <dbReference type="ARBA" id="ARBA00022989"/>
    </source>
</evidence>
<dbReference type="InterPro" id="IPR020846">
    <property type="entry name" value="MFS_dom"/>
</dbReference>
<feature type="transmembrane region" description="Helical" evidence="8">
    <location>
        <begin position="285"/>
        <end position="302"/>
    </location>
</feature>
<feature type="transmembrane region" description="Helical" evidence="8">
    <location>
        <begin position="251"/>
        <end position="273"/>
    </location>
</feature>
<evidence type="ECO:0000256" key="2">
    <source>
        <dbReference type="ARBA" id="ARBA00008335"/>
    </source>
</evidence>
<keyword evidence="5 8" id="KW-0812">Transmembrane</keyword>
<keyword evidence="6 8" id="KW-1133">Transmembrane helix</keyword>
<feature type="transmembrane region" description="Helical" evidence="8">
    <location>
        <begin position="308"/>
        <end position="330"/>
    </location>
</feature>
<evidence type="ECO:0000256" key="1">
    <source>
        <dbReference type="ARBA" id="ARBA00004651"/>
    </source>
</evidence>
<dbReference type="InterPro" id="IPR036259">
    <property type="entry name" value="MFS_trans_sf"/>
</dbReference>
<evidence type="ECO:0000313" key="10">
    <source>
        <dbReference type="EMBL" id="TVV72608.1"/>
    </source>
</evidence>
<dbReference type="Gene3D" id="1.20.1250.20">
    <property type="entry name" value="MFS general substrate transporter like domains"/>
    <property type="match status" value="1"/>
</dbReference>
<feature type="transmembrane region" description="Helical" evidence="8">
    <location>
        <begin position="218"/>
        <end position="239"/>
    </location>
</feature>
<comment type="similarity">
    <text evidence="2">Belongs to the major facilitator superfamily.</text>
</comment>
<dbReference type="PANTHER" id="PTHR43271:SF1">
    <property type="entry name" value="INNER MEMBRANE TRANSPORT PROTEIN YNFM"/>
    <property type="match status" value="1"/>
</dbReference>
<dbReference type="PANTHER" id="PTHR43271">
    <property type="entry name" value="BLL2771 PROTEIN"/>
    <property type="match status" value="1"/>
</dbReference>
<evidence type="ECO:0000256" key="8">
    <source>
        <dbReference type="SAM" id="Phobius"/>
    </source>
</evidence>
<reference evidence="10 11" key="1">
    <citation type="submission" date="2019-07" db="EMBL/GenBank/DDBJ databases">
        <title>Sphingomonas solaris sp. nov., isolated from a solar panel from Boston, Massachusetts.</title>
        <authorList>
            <person name="Tanner K."/>
            <person name="Pascual J."/>
            <person name="Mancuso C."/>
            <person name="Pereto J."/>
            <person name="Khalil A."/>
            <person name="Vilanova C."/>
        </authorList>
    </citation>
    <scope>NUCLEOTIDE SEQUENCE [LARGE SCALE GENOMIC DNA]</scope>
    <source>
        <strain evidence="10 11">R4DWN</strain>
    </source>
</reference>
<feature type="transmembrane region" description="Helical" evidence="8">
    <location>
        <begin position="85"/>
        <end position="103"/>
    </location>
</feature>
<feature type="transmembrane region" description="Helical" evidence="8">
    <location>
        <begin position="52"/>
        <end position="73"/>
    </location>
</feature>
<sequence>MPAAGIVRGTPAYRDFSIALLLAGFATFSLLYSVQPLLPLFTAEYGVTAEVASLAVSLATGPMAVALLAAGLLSDRLGRRGMMIGSLLAASVVTMISAVLPGWTTLLAMRVLTGVALAGIPAVAMAYIAEEVDPRSIGPAMGTYIAGTALGGMAGRLGVSVIADFTGWRVAMAADGAAALAAGLLFWRLAPLSRAFAPRRHDWRSFRDGLGRLRRDAALPWLYATAFLVMGVFVTIYNYAGFRLTAPPYDLRGAAVGAIFLLYILGSFSSTWFGGLADRLGRRRVIAAPVILLLGGALLTGATALPLFVAGIAIVTVGFFGAHSIASSWVGRRSGGDRAQAAAFYLCFYYLGSSILGSAGGFAWTHGGWHGVVLFCGGLTVLALLVAAKLATVRPLAINVPTPPPAPAG</sequence>
<feature type="transmembrane region" description="Helical" evidence="8">
    <location>
        <begin position="12"/>
        <end position="32"/>
    </location>
</feature>
<dbReference type="GO" id="GO:0005886">
    <property type="term" value="C:plasma membrane"/>
    <property type="evidence" value="ECO:0007669"/>
    <property type="project" value="UniProtKB-SubCell"/>
</dbReference>
<dbReference type="EMBL" id="VNIM01000061">
    <property type="protein sequence ID" value="TVV72608.1"/>
    <property type="molecule type" value="Genomic_DNA"/>
</dbReference>
<dbReference type="PROSITE" id="PS00216">
    <property type="entry name" value="SUGAR_TRANSPORT_1"/>
    <property type="match status" value="1"/>
</dbReference>
<feature type="domain" description="Major facilitator superfamily (MFS) profile" evidence="9">
    <location>
        <begin position="12"/>
        <end position="395"/>
    </location>
</feature>
<keyword evidence="4" id="KW-1003">Cell membrane</keyword>
<keyword evidence="3" id="KW-0813">Transport</keyword>
<evidence type="ECO:0000256" key="5">
    <source>
        <dbReference type="ARBA" id="ARBA00022692"/>
    </source>
</evidence>
<dbReference type="InterPro" id="IPR011701">
    <property type="entry name" value="MFS"/>
</dbReference>
<protein>
    <submittedName>
        <fullName evidence="10">MFS transporter</fullName>
    </submittedName>
</protein>
<comment type="subcellular location">
    <subcellularLocation>
        <location evidence="1">Cell membrane</location>
        <topology evidence="1">Multi-pass membrane protein</topology>
    </subcellularLocation>
</comment>